<sequence length="296" mass="31159">MFGLALRSLGRKNLIVGDLSGKQSRLLSTQQRRLEGKVTIITGAASGIGKAIAEEFIRNGAKVIITDVQDALGEQTAAQLGPNASYSHCDVTQESEVSAVVDLAVSGHGRLDVMHNNAGVPGPLIPSVTNLDLTDFDKVMQVNLRGALAGMKHAARVMIPNKSGCILCTASITGILTGLAPHPYSVSKFAIIGLMKSMASELGRHGIRVNCISPFAIPTPLALDGMAHMFPDMGVEKRSEILRGTGELQGANCEVEDIAKAAVYLASDDAKYVSGHNLVVDGGFTISKQLGLFRPS</sequence>
<dbReference type="STRING" id="13333.U5CU77"/>
<dbReference type="FunFam" id="3.40.50.720:FF:000084">
    <property type="entry name" value="Short-chain dehydrogenase reductase"/>
    <property type="match status" value="1"/>
</dbReference>
<evidence type="ECO:0000256" key="3">
    <source>
        <dbReference type="ARBA" id="ARBA00023027"/>
    </source>
</evidence>
<dbReference type="PRINTS" id="PR00081">
    <property type="entry name" value="GDHRDH"/>
</dbReference>
<dbReference type="OMA" id="DIHPKEW"/>
<dbReference type="InterPro" id="IPR036291">
    <property type="entry name" value="NAD(P)-bd_dom_sf"/>
</dbReference>
<dbReference type="KEGG" id="atr:18445186"/>
<evidence type="ECO:0000256" key="1">
    <source>
        <dbReference type="ARBA" id="ARBA00006484"/>
    </source>
</evidence>
<organism evidence="5 6">
    <name type="scientific">Amborella trichopoda</name>
    <dbReference type="NCBI Taxonomy" id="13333"/>
    <lineage>
        <taxon>Eukaryota</taxon>
        <taxon>Viridiplantae</taxon>
        <taxon>Streptophyta</taxon>
        <taxon>Embryophyta</taxon>
        <taxon>Tracheophyta</taxon>
        <taxon>Spermatophyta</taxon>
        <taxon>Magnoliopsida</taxon>
        <taxon>Amborellales</taxon>
        <taxon>Amborellaceae</taxon>
        <taxon>Amborella</taxon>
    </lineage>
</organism>
<keyword evidence="4" id="KW-0443">Lipid metabolism</keyword>
<reference evidence="6" key="1">
    <citation type="journal article" date="2013" name="Science">
        <title>The Amborella genome and the evolution of flowering plants.</title>
        <authorList>
            <consortium name="Amborella Genome Project"/>
        </authorList>
    </citation>
    <scope>NUCLEOTIDE SEQUENCE [LARGE SCALE GENOMIC DNA]</scope>
</reference>
<dbReference type="InterPro" id="IPR002347">
    <property type="entry name" value="SDR_fam"/>
</dbReference>
<name>U5CU77_AMBTC</name>
<dbReference type="PRINTS" id="PR00080">
    <property type="entry name" value="SDRFAMILY"/>
</dbReference>
<dbReference type="SUPFAM" id="SSF51735">
    <property type="entry name" value="NAD(P)-binding Rossmann-fold domains"/>
    <property type="match status" value="1"/>
</dbReference>
<dbReference type="EMBL" id="KI392405">
    <property type="protein sequence ID" value="ERN16856.1"/>
    <property type="molecule type" value="Genomic_DNA"/>
</dbReference>
<proteinExistence type="inferred from homology"/>
<dbReference type="Proteomes" id="UP000017836">
    <property type="component" value="Unassembled WGS sequence"/>
</dbReference>
<dbReference type="Pfam" id="PF13561">
    <property type="entry name" value="adh_short_C2"/>
    <property type="match status" value="1"/>
</dbReference>
<dbReference type="PANTHER" id="PTHR43180">
    <property type="entry name" value="3-OXOACYL-(ACYL-CARRIER-PROTEIN) REDUCTASE (AFU_ORTHOLOGUE AFUA_6G11210)"/>
    <property type="match status" value="1"/>
</dbReference>
<evidence type="ECO:0000313" key="6">
    <source>
        <dbReference type="Proteomes" id="UP000017836"/>
    </source>
</evidence>
<dbReference type="AlphaFoldDB" id="U5CU77"/>
<dbReference type="eggNOG" id="KOG0725">
    <property type="taxonomic scope" value="Eukaryota"/>
</dbReference>
<dbReference type="OrthoDB" id="294295at2759"/>
<evidence type="ECO:0000313" key="5">
    <source>
        <dbReference type="EMBL" id="ERN16856.1"/>
    </source>
</evidence>
<evidence type="ECO:0000256" key="2">
    <source>
        <dbReference type="ARBA" id="ARBA00023002"/>
    </source>
</evidence>
<dbReference type="Gramene" id="ERN16856">
    <property type="protein sequence ID" value="ERN16856"/>
    <property type="gene ID" value="AMTR_s00057p00137740"/>
</dbReference>
<dbReference type="PANTHER" id="PTHR43180:SF28">
    <property type="entry name" value="NAD(P)-BINDING ROSSMANN-FOLD SUPERFAMILY PROTEIN"/>
    <property type="match status" value="1"/>
</dbReference>
<comment type="similarity">
    <text evidence="1">Belongs to the short-chain dehydrogenases/reductases (SDR) family.</text>
</comment>
<dbReference type="Gene3D" id="3.40.50.720">
    <property type="entry name" value="NAD(P)-binding Rossmann-like Domain"/>
    <property type="match status" value="1"/>
</dbReference>
<dbReference type="NCBIfam" id="NF005559">
    <property type="entry name" value="PRK07231.1"/>
    <property type="match status" value="1"/>
</dbReference>
<evidence type="ECO:0000256" key="4">
    <source>
        <dbReference type="ARBA" id="ARBA00023098"/>
    </source>
</evidence>
<dbReference type="HOGENOM" id="CLU_010194_1_0_1"/>
<keyword evidence="2" id="KW-0560">Oxidoreductase</keyword>
<dbReference type="GO" id="GO:0016491">
    <property type="term" value="F:oxidoreductase activity"/>
    <property type="evidence" value="ECO:0007669"/>
    <property type="project" value="UniProtKB-KW"/>
</dbReference>
<protein>
    <submittedName>
        <fullName evidence="5">Uncharacterized protein</fullName>
    </submittedName>
</protein>
<dbReference type="GO" id="GO:0006629">
    <property type="term" value="P:lipid metabolic process"/>
    <property type="evidence" value="ECO:0007669"/>
    <property type="project" value="UniProtKB-KW"/>
</dbReference>
<accession>U5CU77</accession>
<gene>
    <name evidence="5" type="ORF">AMTR_s00057p00137740</name>
</gene>
<keyword evidence="3" id="KW-0520">NAD</keyword>
<keyword evidence="6" id="KW-1185">Reference proteome</keyword>